<dbReference type="GO" id="GO:0000981">
    <property type="term" value="F:DNA-binding transcription factor activity, RNA polymerase II-specific"/>
    <property type="evidence" value="ECO:0007669"/>
    <property type="project" value="InterPro"/>
</dbReference>
<dbReference type="InterPro" id="IPR005540">
    <property type="entry name" value="KNOX1"/>
</dbReference>
<dbReference type="SMART" id="SM01255">
    <property type="entry name" value="KNOX1"/>
    <property type="match status" value="1"/>
</dbReference>
<sequence length="484" mass="55256">MEEFYRTDPARITSSDHHQDHEYFFDGLGSFNPMDNLMIQFDDHEDHRSEIFGSDQLSFDLIRAQITCHPRYPSLVSSYIECRKVGAPPEIASLLDEAVCSLDNHTTTDGCFTEIGADPELDQFMELYCIFLKRYKDELSKPLDEATTFLSQIETQLGTLFNDTSTTTTTSVNCPSGNTSHFNLIFQSTGSSEEQSCSVDAVELASDQTQKAATTSTSTTTTTTAAVAPQYGDRALKDLLLHKYSGYLCSLRKEFNKKRKKGKLPRDARITLLDWWKSHSRWPYPTEVEKMKLVEETGLDQKQITNWFINQRKRHWKPSEDQRISIMDTVTNTLYFEIGQGTVLGKSSTRRGRKGSYQGMPELHCWTGGSPTLDGLIPRCLPACNVHFLICVCIVYMMKFKHGLLLVVLERLNEMKDDGSQEVEKMKLVEETGLDQKQITNWFINQRKRHWKPSEDQRISIMDTVTNTLYFEIGQGTGTITDDQ</sequence>
<keyword evidence="2 5" id="KW-0238">DNA-binding</keyword>
<evidence type="ECO:0000259" key="8">
    <source>
        <dbReference type="PROSITE" id="PS51213"/>
    </source>
</evidence>
<comment type="caution">
    <text evidence="9">The sequence shown here is derived from an EMBL/GenBank/DDBJ whole genome shotgun (WGS) entry which is preliminary data.</text>
</comment>
<dbReference type="SMART" id="SM01256">
    <property type="entry name" value="KNOX2"/>
    <property type="match status" value="1"/>
</dbReference>
<dbReference type="Proteomes" id="UP000195402">
    <property type="component" value="Unassembled WGS sequence"/>
</dbReference>
<evidence type="ECO:0000313" key="10">
    <source>
        <dbReference type="Proteomes" id="UP000195402"/>
    </source>
</evidence>
<dbReference type="InParanoid" id="A0A200PWG1"/>
<dbReference type="PROSITE" id="PS51213">
    <property type="entry name" value="ELK"/>
    <property type="match status" value="1"/>
</dbReference>
<dbReference type="AlphaFoldDB" id="A0A200PWG1"/>
<evidence type="ECO:0000256" key="2">
    <source>
        <dbReference type="ARBA" id="ARBA00023125"/>
    </source>
</evidence>
<evidence type="ECO:0000256" key="6">
    <source>
        <dbReference type="PROSITE-ProRule" id="PRU00559"/>
    </source>
</evidence>
<gene>
    <name evidence="9" type="ORF">BVC80_9091g33</name>
</gene>
<dbReference type="InterPro" id="IPR005539">
    <property type="entry name" value="ELK_dom"/>
</dbReference>
<evidence type="ECO:0000313" key="9">
    <source>
        <dbReference type="EMBL" id="OVA02532.1"/>
    </source>
</evidence>
<dbReference type="SUPFAM" id="SSF46689">
    <property type="entry name" value="Homeodomain-like"/>
    <property type="match status" value="2"/>
</dbReference>
<dbReference type="SMART" id="SM00389">
    <property type="entry name" value="HOX"/>
    <property type="match status" value="2"/>
</dbReference>
<dbReference type="OrthoDB" id="10056939at2759"/>
<feature type="domain" description="ELK" evidence="8">
    <location>
        <begin position="235"/>
        <end position="255"/>
    </location>
</feature>
<dbReference type="InterPro" id="IPR001356">
    <property type="entry name" value="HD"/>
</dbReference>
<feature type="DNA-binding region" description="Homeobox; TALE-type" evidence="5">
    <location>
        <begin position="425"/>
        <end position="454"/>
    </location>
</feature>
<dbReference type="Gene3D" id="1.10.10.60">
    <property type="entry name" value="Homeodomain-like"/>
    <property type="match status" value="2"/>
</dbReference>
<dbReference type="PANTHER" id="PTHR11850">
    <property type="entry name" value="HOMEOBOX PROTEIN TRANSCRIPTION FACTORS"/>
    <property type="match status" value="1"/>
</dbReference>
<feature type="domain" description="Homeobox" evidence="7">
    <location>
        <begin position="424"/>
        <end position="453"/>
    </location>
</feature>
<evidence type="ECO:0000256" key="3">
    <source>
        <dbReference type="ARBA" id="ARBA00023155"/>
    </source>
</evidence>
<dbReference type="PROSITE" id="PS00027">
    <property type="entry name" value="HOMEOBOX_1"/>
    <property type="match status" value="2"/>
</dbReference>
<protein>
    <submittedName>
        <fullName evidence="9">Homeobox domain</fullName>
    </submittedName>
</protein>
<reference evidence="9 10" key="1">
    <citation type="journal article" date="2017" name="Mol. Plant">
        <title>The Genome of Medicinal Plant Macleaya cordata Provides New Insights into Benzylisoquinoline Alkaloids Metabolism.</title>
        <authorList>
            <person name="Liu X."/>
            <person name="Liu Y."/>
            <person name="Huang P."/>
            <person name="Ma Y."/>
            <person name="Qing Z."/>
            <person name="Tang Q."/>
            <person name="Cao H."/>
            <person name="Cheng P."/>
            <person name="Zheng Y."/>
            <person name="Yuan Z."/>
            <person name="Zhou Y."/>
            <person name="Liu J."/>
            <person name="Tang Z."/>
            <person name="Zhuo Y."/>
            <person name="Zhang Y."/>
            <person name="Yu L."/>
            <person name="Huang J."/>
            <person name="Yang P."/>
            <person name="Peng Q."/>
            <person name="Zhang J."/>
            <person name="Jiang W."/>
            <person name="Zhang Z."/>
            <person name="Lin K."/>
            <person name="Ro D.K."/>
            <person name="Chen X."/>
            <person name="Xiong X."/>
            <person name="Shang Y."/>
            <person name="Huang S."/>
            <person name="Zeng J."/>
        </authorList>
    </citation>
    <scope>NUCLEOTIDE SEQUENCE [LARGE SCALE GENOMIC DNA]</scope>
    <source>
        <strain evidence="10">cv. BLH2017</strain>
        <tissue evidence="9">Root</tissue>
    </source>
</reference>
<comment type="similarity">
    <text evidence="6">Belongs to the TALE/KNOX homeobox family.</text>
</comment>
<dbReference type="GO" id="GO:0005634">
    <property type="term" value="C:nucleus"/>
    <property type="evidence" value="ECO:0007669"/>
    <property type="project" value="UniProtKB-SubCell"/>
</dbReference>
<feature type="domain" description="Homeobox" evidence="7">
    <location>
        <begin position="255"/>
        <end position="318"/>
    </location>
</feature>
<evidence type="ECO:0000256" key="5">
    <source>
        <dbReference type="PROSITE-ProRule" id="PRU00108"/>
    </source>
</evidence>
<dbReference type="InterPro" id="IPR017970">
    <property type="entry name" value="Homeobox_CS"/>
</dbReference>
<keyword evidence="3 5" id="KW-0371">Homeobox</keyword>
<name>A0A200PWG1_MACCD</name>
<comment type="subcellular location">
    <subcellularLocation>
        <location evidence="1 5">Nucleus</location>
    </subcellularLocation>
</comment>
<evidence type="ECO:0000259" key="7">
    <source>
        <dbReference type="PROSITE" id="PS50071"/>
    </source>
</evidence>
<dbReference type="CDD" id="cd00086">
    <property type="entry name" value="homeodomain"/>
    <property type="match status" value="2"/>
</dbReference>
<keyword evidence="10" id="KW-1185">Reference proteome</keyword>
<dbReference type="InterPro" id="IPR005541">
    <property type="entry name" value="KNOX2"/>
</dbReference>
<organism evidence="9 10">
    <name type="scientific">Macleaya cordata</name>
    <name type="common">Five-seeded plume-poppy</name>
    <name type="synonym">Bocconia cordata</name>
    <dbReference type="NCBI Taxonomy" id="56857"/>
    <lineage>
        <taxon>Eukaryota</taxon>
        <taxon>Viridiplantae</taxon>
        <taxon>Streptophyta</taxon>
        <taxon>Embryophyta</taxon>
        <taxon>Tracheophyta</taxon>
        <taxon>Spermatophyta</taxon>
        <taxon>Magnoliopsida</taxon>
        <taxon>Ranunculales</taxon>
        <taxon>Papaveraceae</taxon>
        <taxon>Papaveroideae</taxon>
        <taxon>Macleaya</taxon>
    </lineage>
</organism>
<dbReference type="Pfam" id="PF03791">
    <property type="entry name" value="KNOX2"/>
    <property type="match status" value="1"/>
</dbReference>
<accession>A0A200PWG1</accession>
<dbReference type="SMART" id="SM01188">
    <property type="entry name" value="ELK"/>
    <property type="match status" value="1"/>
</dbReference>
<dbReference type="GO" id="GO:0003677">
    <property type="term" value="F:DNA binding"/>
    <property type="evidence" value="ECO:0007669"/>
    <property type="project" value="UniProtKB-UniRule"/>
</dbReference>
<evidence type="ECO:0000256" key="1">
    <source>
        <dbReference type="ARBA" id="ARBA00004123"/>
    </source>
</evidence>
<dbReference type="InterPro" id="IPR009057">
    <property type="entry name" value="Homeodomain-like_sf"/>
</dbReference>
<keyword evidence="4 5" id="KW-0539">Nucleus</keyword>
<dbReference type="InterPro" id="IPR008422">
    <property type="entry name" value="KN_HD"/>
</dbReference>
<dbReference type="PROSITE" id="PS50071">
    <property type="entry name" value="HOMEOBOX_2"/>
    <property type="match status" value="2"/>
</dbReference>
<dbReference type="Pfam" id="PF03790">
    <property type="entry name" value="KNOX1"/>
    <property type="match status" value="1"/>
</dbReference>
<evidence type="ECO:0000256" key="4">
    <source>
        <dbReference type="ARBA" id="ARBA00023242"/>
    </source>
</evidence>
<dbReference type="Pfam" id="PF05920">
    <property type="entry name" value="Homeobox_KN"/>
    <property type="match status" value="2"/>
</dbReference>
<proteinExistence type="inferred from homology"/>
<dbReference type="EMBL" id="MVGT01003949">
    <property type="protein sequence ID" value="OVA02532.1"/>
    <property type="molecule type" value="Genomic_DNA"/>
</dbReference>
<dbReference type="Pfam" id="PF03789">
    <property type="entry name" value="ELK"/>
    <property type="match status" value="1"/>
</dbReference>
<dbReference type="InterPro" id="IPR050224">
    <property type="entry name" value="TALE_homeobox"/>
</dbReference>
<feature type="DNA-binding region" description="Homeobox; TALE-type" evidence="5">
    <location>
        <begin position="256"/>
        <end position="319"/>
    </location>
</feature>